<dbReference type="EMBL" id="JAAVMX010000007">
    <property type="protein sequence ID" value="KAF4506321.1"/>
    <property type="molecule type" value="Genomic_DNA"/>
</dbReference>
<protein>
    <submittedName>
        <fullName evidence="4">Uncharacterized protein</fullName>
    </submittedName>
</protein>
<feature type="region of interest" description="Disordered" evidence="1">
    <location>
        <begin position="245"/>
        <end position="297"/>
    </location>
</feature>
<dbReference type="AlphaFoldDB" id="A0A8H4PMQ9"/>
<dbReference type="InterPro" id="IPR017943">
    <property type="entry name" value="Bactericidal_perm-incr_a/b_dom"/>
</dbReference>
<evidence type="ECO:0000256" key="1">
    <source>
        <dbReference type="SAM" id="MobiDB-lite"/>
    </source>
</evidence>
<reference evidence="4 5" key="1">
    <citation type="journal article" date="2020" name="Genome Biol. Evol.">
        <title>A new high-quality draft genome assembly of the Chinese cordyceps Ophiocordyceps sinensis.</title>
        <authorList>
            <person name="Shu R."/>
            <person name="Zhang J."/>
            <person name="Meng Q."/>
            <person name="Zhang H."/>
            <person name="Zhou G."/>
            <person name="Li M."/>
            <person name="Wu P."/>
            <person name="Zhao Y."/>
            <person name="Chen C."/>
            <person name="Qin Q."/>
        </authorList>
    </citation>
    <scope>NUCLEOTIDE SEQUENCE [LARGE SCALE GENOMIC DNA]</scope>
    <source>
        <strain evidence="4 5">IOZ07</strain>
    </source>
</reference>
<gene>
    <name evidence="4" type="ORF">G6O67_006418</name>
</gene>
<dbReference type="SUPFAM" id="SSF55394">
    <property type="entry name" value="Bactericidal permeability-increasing protein, BPI"/>
    <property type="match status" value="1"/>
</dbReference>
<sequence length="297" mass="33055">MPNVLEVSSEHYFRWGRKKIANKSHNMIDVKVAGIQMDLRDVSFHVKRKSGFPSLSDTGVADIMLPGNGFSFRMKVSTADKSDRQNFFKVDKVDVDFQGLNIKLKKSSHKLLFSIVKPLMLKVLRPPIQKAVEKAIKDQCNQLDTLLYQIKQDADRAAKEGQTDVEKKANFYQRYYQAAQKRFLDGKEKTKSATDDKKVNVAMTTEDSIFPNVKLPGGVSSKASEYKELARKGEKWESPVFSIGSAKKSTDVPGPPRIEKKTRPVAGATNGNSVPLNGKTPVTANMNSHGQTILGAH</sequence>
<name>A0A8H4PMQ9_9HYPO</name>
<dbReference type="PANTHER" id="PTHR31138:SF1">
    <property type="entry name" value="PDZ DOMAIN-CONTAINING PROTEIN"/>
    <property type="match status" value="1"/>
</dbReference>
<dbReference type="InterPro" id="IPR045967">
    <property type="entry name" value="HAM1-like_N"/>
</dbReference>
<feature type="compositionally biased region" description="Polar residues" evidence="1">
    <location>
        <begin position="269"/>
        <end position="291"/>
    </location>
</feature>
<dbReference type="Pfam" id="PF14613">
    <property type="entry name" value="HAM1_C"/>
    <property type="match status" value="1"/>
</dbReference>
<comment type="caution">
    <text evidence="4">The sequence shown here is derived from an EMBL/GenBank/DDBJ whole genome shotgun (WGS) entry which is preliminary data.</text>
</comment>
<feature type="domain" description="HAM1-like C-terminal" evidence="2">
    <location>
        <begin position="95"/>
        <end position="253"/>
    </location>
</feature>
<dbReference type="Pfam" id="PF19343">
    <property type="entry name" value="HAM1_N"/>
    <property type="match status" value="1"/>
</dbReference>
<evidence type="ECO:0000313" key="5">
    <source>
        <dbReference type="Proteomes" id="UP000557566"/>
    </source>
</evidence>
<evidence type="ECO:0000259" key="2">
    <source>
        <dbReference type="Pfam" id="PF14613"/>
    </source>
</evidence>
<proteinExistence type="predicted"/>
<organism evidence="4 5">
    <name type="scientific">Ophiocordyceps sinensis</name>
    <dbReference type="NCBI Taxonomy" id="72228"/>
    <lineage>
        <taxon>Eukaryota</taxon>
        <taxon>Fungi</taxon>
        <taxon>Dikarya</taxon>
        <taxon>Ascomycota</taxon>
        <taxon>Pezizomycotina</taxon>
        <taxon>Sordariomycetes</taxon>
        <taxon>Hypocreomycetidae</taxon>
        <taxon>Hypocreales</taxon>
        <taxon>Ophiocordycipitaceae</taxon>
        <taxon>Ophiocordyceps</taxon>
    </lineage>
</organism>
<evidence type="ECO:0000259" key="3">
    <source>
        <dbReference type="Pfam" id="PF19343"/>
    </source>
</evidence>
<keyword evidence="5" id="KW-1185">Reference proteome</keyword>
<evidence type="ECO:0000313" key="4">
    <source>
        <dbReference type="EMBL" id="KAF4506321.1"/>
    </source>
</evidence>
<dbReference type="Gene3D" id="3.15.10.10">
    <property type="entry name" value="Bactericidal permeability-increasing protein, domain 1"/>
    <property type="match status" value="1"/>
</dbReference>
<dbReference type="OrthoDB" id="19394at2759"/>
<accession>A0A8H4PMQ9</accession>
<dbReference type="GO" id="GO:0008289">
    <property type="term" value="F:lipid binding"/>
    <property type="evidence" value="ECO:0007669"/>
    <property type="project" value="InterPro"/>
</dbReference>
<feature type="domain" description="HAM1-like N-terminal" evidence="3">
    <location>
        <begin position="1"/>
        <end position="83"/>
    </location>
</feature>
<dbReference type="Proteomes" id="UP000557566">
    <property type="component" value="Unassembled WGS sequence"/>
</dbReference>
<dbReference type="InterPro" id="IPR027842">
    <property type="entry name" value="HAM1-like_C"/>
</dbReference>
<dbReference type="PANTHER" id="PTHR31138">
    <property type="entry name" value="CHROMOSOME 19, WHOLE GENOME SHOTGUN SEQUENCE"/>
    <property type="match status" value="1"/>
</dbReference>